<evidence type="ECO:0000313" key="5">
    <source>
        <dbReference type="EMBL" id="RPM12226.1"/>
    </source>
</evidence>
<evidence type="ECO:0000313" key="4">
    <source>
        <dbReference type="EMBL" id="RCI75766.1"/>
    </source>
</evidence>
<dbReference type="SMR" id="A0A069Q439"/>
<name>A0A069Q439_PSEAI</name>
<accession>A0A1S1C4W0</accession>
<evidence type="ECO:0000313" key="10">
    <source>
        <dbReference type="Proteomes" id="UP000433532"/>
    </source>
</evidence>
<dbReference type="RefSeq" id="WP_003082099.1">
    <property type="nucleotide sequence ID" value="NZ_AP014622.1"/>
</dbReference>
<dbReference type="EMBL" id="CVVU01000256">
    <property type="protein sequence ID" value="CRP94164.1"/>
    <property type="molecule type" value="Genomic_DNA"/>
</dbReference>
<dbReference type="EMBL" id="NSNE01000012">
    <property type="protein sequence ID" value="RPM12226.1"/>
    <property type="molecule type" value="Genomic_DNA"/>
</dbReference>
<reference evidence="6" key="9">
    <citation type="submission" date="2023-10" db="EMBL/GenBank/DDBJ databases">
        <title>Pathogen: clinical or host-associated sample.</title>
        <authorList>
            <person name="Hergert J."/>
            <person name="Casey R."/>
            <person name="Wagner J."/>
            <person name="Young E.L."/>
            <person name="Oakeson K.F."/>
        </authorList>
    </citation>
    <scope>NUCLEOTIDE SEQUENCE</scope>
    <source>
        <strain evidence="6">2021CK-01020</strain>
    </source>
</reference>
<evidence type="ECO:0000313" key="11">
    <source>
        <dbReference type="Proteomes" id="UP000644192"/>
    </source>
</evidence>
<protein>
    <submittedName>
        <fullName evidence="6">COG3650 family protein</fullName>
    </submittedName>
</protein>
<evidence type="ECO:0000313" key="6">
    <source>
        <dbReference type="EMBL" id="WOS75866.1"/>
    </source>
</evidence>
<evidence type="ECO:0000313" key="9">
    <source>
        <dbReference type="Proteomes" id="UP000284767"/>
    </source>
</evidence>
<evidence type="ECO:0000313" key="8">
    <source>
        <dbReference type="Proteomes" id="UP000253594"/>
    </source>
</evidence>
<sequence>MRPARLLVYSLLPLFAACQVWKPESPSTSVDTRFQGELVKINGALQFRPCTEKRLFSIEDVANTGLRREADSLFDDGAQGLFVDLRGTMGPAKVRGTDGKLEVSRLYRVQNEGPGCDDPNFKLLTFAANGNEPFWSARVNNQGLRLDRPEHETLALPYVAEELPNGSTSYSSEANGKKVELWIAPSSCTDSMSGAFSSYSAELRIDGETLRGCAYPGALGK</sequence>
<gene>
    <name evidence="4" type="ORF">DT376_05950</name>
    <name evidence="2" type="ORF">GNQ48_17745</name>
    <name evidence="3" type="ORF">GUL26_05320</name>
    <name evidence="5" type="ORF">IPC1295_20250</name>
    <name evidence="6" type="ORF">L4V69_25560</name>
    <name evidence="1" type="ORF">PAERUG_P19_London_7_VIM_2_05_10_06088</name>
</gene>
<dbReference type="AlphaFoldDB" id="A0A069Q439"/>
<dbReference type="EMBL" id="WOAD01000014">
    <property type="protein sequence ID" value="MUI36853.1"/>
    <property type="molecule type" value="Genomic_DNA"/>
</dbReference>
<dbReference type="Proteomes" id="UP001297540">
    <property type="component" value="Chromosome"/>
</dbReference>
<dbReference type="Proteomes" id="UP000253594">
    <property type="component" value="Unassembled WGS sequence"/>
</dbReference>
<dbReference type="EMBL" id="WXZT01000003">
    <property type="protein sequence ID" value="MZZ11656.1"/>
    <property type="molecule type" value="Genomic_DNA"/>
</dbReference>
<dbReference type="Proteomes" id="UP000433532">
    <property type="component" value="Unassembled WGS sequence"/>
</dbReference>
<dbReference type="EMBL" id="QORE01000124">
    <property type="protein sequence ID" value="RCI75766.1"/>
    <property type="molecule type" value="Genomic_DNA"/>
</dbReference>
<reference evidence="5 9" key="3">
    <citation type="submission" date="2017-08" db="EMBL/GenBank/DDBJ databases">
        <authorList>
            <person name="Feschi L."/>
            <person name="Jeukens J."/>
            <person name="Emond-Rheault J.-G."/>
            <person name="Kukavica-Ibrulj I."/>
            <person name="Boyle B."/>
            <person name="Levesque R.C."/>
        </authorList>
    </citation>
    <scope>NUCLEOTIDE SEQUENCE [LARGE SCALE GENOMIC DNA]</scope>
    <source>
        <strain evidence="5 9">PA-W36</strain>
    </source>
</reference>
<proteinExistence type="predicted"/>
<organism evidence="3 11">
    <name type="scientific">Pseudomonas aeruginosa</name>
    <dbReference type="NCBI Taxonomy" id="287"/>
    <lineage>
        <taxon>Bacteria</taxon>
        <taxon>Pseudomonadati</taxon>
        <taxon>Pseudomonadota</taxon>
        <taxon>Gammaproteobacteria</taxon>
        <taxon>Pseudomonadales</taxon>
        <taxon>Pseudomonadaceae</taxon>
        <taxon>Pseudomonas</taxon>
    </lineage>
</organism>
<reference evidence="7" key="2">
    <citation type="submission" date="2015-06" db="EMBL/GenBank/DDBJ databases">
        <authorList>
            <person name="Radhakrishnan Rajesh"/>
            <person name="Underwood Anthony"/>
            <person name="Al-Shahib Ali"/>
        </authorList>
    </citation>
    <scope>NUCLEOTIDE SEQUENCE [LARGE SCALE GENOMIC DNA]</scope>
    <source>
        <strain evidence="7">P19_London_7_VIM_2_05_10</strain>
    </source>
</reference>
<reference evidence="4 8" key="4">
    <citation type="submission" date="2018-07" db="EMBL/GenBank/DDBJ databases">
        <title>Mechanisms of high-level aminoglycoside resistance among Gram-negative pathogens in Brazil.</title>
        <authorList>
            <person name="Ballaben A.S."/>
            <person name="Darini A.L.C."/>
            <person name="Doi Y."/>
        </authorList>
    </citation>
    <scope>NUCLEOTIDE SEQUENCE [LARGE SCALE GENOMIC DNA]</scope>
    <source>
        <strain evidence="4 8">B2-305</strain>
    </source>
</reference>
<dbReference type="PROSITE" id="PS51257">
    <property type="entry name" value="PROKAR_LIPOPROTEIN"/>
    <property type="match status" value="1"/>
</dbReference>
<reference evidence="6" key="8">
    <citation type="submission" date="2023-06" db="EMBL/GenBank/DDBJ databases">
        <authorList>
            <consortium name="Clinical and Environmental Microbiology Branch: Whole genome sequencing antimicrobial resistance pathogens in the healthcare setting"/>
        </authorList>
    </citation>
    <scope>NUCLEOTIDE SEQUENCE</scope>
    <source>
        <strain evidence="6">2021CK-01020</strain>
    </source>
</reference>
<dbReference type="Proteomes" id="UP000045039">
    <property type="component" value="Unassembled WGS sequence"/>
</dbReference>
<dbReference type="OMA" id="WVAPQRC"/>
<reference evidence="5 9" key="5">
    <citation type="submission" date="2019-01" db="EMBL/GenBank/DDBJ databases">
        <title>The Pseudomonas aeruginosa pan-genome provides new insights on its population structure, horizontal gene transfer and pathogenicity.</title>
        <authorList>
            <person name="Freschi L."/>
            <person name="Vincent A.T."/>
            <person name="Jeukens J."/>
            <person name="Emond-Rheault J.-G."/>
            <person name="Kukavica-Ibrulj I."/>
            <person name="Dupont M.-J."/>
            <person name="Charette S.J."/>
            <person name="Boyle B."/>
            <person name="Levesque R.C."/>
        </authorList>
    </citation>
    <scope>NUCLEOTIDE SEQUENCE [LARGE SCALE GENOMIC DNA]</scope>
    <source>
        <strain evidence="5 9">PA-W36</strain>
    </source>
</reference>
<evidence type="ECO:0000313" key="3">
    <source>
        <dbReference type="EMBL" id="MZZ11656.1"/>
    </source>
</evidence>
<dbReference type="Proteomes" id="UP000644192">
    <property type="component" value="Unassembled WGS sequence"/>
</dbReference>
<evidence type="ECO:0000313" key="1">
    <source>
        <dbReference type="EMBL" id="CRP94164.1"/>
    </source>
</evidence>
<reference evidence="2 10" key="6">
    <citation type="submission" date="2019-11" db="EMBL/GenBank/DDBJ databases">
        <title>Genomes of ocular Pseudomonas aeruginosa isolates.</title>
        <authorList>
            <person name="Khan M."/>
            <person name="Rice S.A."/>
            <person name="Willcox M.D.P."/>
            <person name="Stapleton F."/>
        </authorList>
    </citation>
    <scope>NUCLEOTIDE SEQUENCE [LARGE SCALE GENOMIC DNA]</scope>
    <source>
        <strain evidence="2 10">PA221</strain>
    </source>
</reference>
<evidence type="ECO:0000313" key="7">
    <source>
        <dbReference type="Proteomes" id="UP000045039"/>
    </source>
</evidence>
<dbReference type="KEGG" id="paeb:NCGM1900_1544"/>
<dbReference type="Proteomes" id="UP000284767">
    <property type="component" value="Unassembled WGS sequence"/>
</dbReference>
<accession>A0A069Q439</accession>
<evidence type="ECO:0000313" key="2">
    <source>
        <dbReference type="EMBL" id="MUI36853.1"/>
    </source>
</evidence>
<dbReference type="EMBL" id="CP136986">
    <property type="protein sequence ID" value="WOS75866.1"/>
    <property type="molecule type" value="Genomic_DNA"/>
</dbReference>
<reference evidence="1" key="1">
    <citation type="submission" date="2015-06" db="EMBL/GenBank/DDBJ databases">
        <authorList>
            <person name="Radhakrishnan R."/>
            <person name="Underwood A."/>
            <person name="Al-Shahib A."/>
        </authorList>
    </citation>
    <scope>NUCLEOTIDE SEQUENCE</scope>
    <source>
        <strain evidence="1">P19_London_7_VIM_2_05_10</strain>
    </source>
</reference>
<reference evidence="3" key="7">
    <citation type="submission" date="2020-01" db="EMBL/GenBank/DDBJ databases">
        <title>Bacteria Cultured from War Wounds Associated with the Conflict in Eastern Ukraine.</title>
        <authorList>
            <person name="Snesrud E."/>
            <person name="Galac M.R."/>
            <person name="Mc Gann P."/>
            <person name="Valentine K."/>
            <person name="Viacheslav K."/>
        </authorList>
    </citation>
    <scope>NUCLEOTIDE SEQUENCE</scope>
    <source>
        <strain evidence="3">VNMU148</strain>
    </source>
</reference>